<keyword evidence="3" id="KW-1185">Reference proteome</keyword>
<protein>
    <submittedName>
        <fullName evidence="2">Uncharacterized protein</fullName>
    </submittedName>
</protein>
<evidence type="ECO:0000313" key="2">
    <source>
        <dbReference type="EMBL" id="CAH2329945.1"/>
    </source>
</evidence>
<feature type="region of interest" description="Disordered" evidence="1">
    <location>
        <begin position="1"/>
        <end position="28"/>
    </location>
</feature>
<reference evidence="2" key="1">
    <citation type="submission" date="2022-03" db="EMBL/GenBank/DDBJ databases">
        <authorList>
            <person name="Alioto T."/>
            <person name="Alioto T."/>
            <person name="Gomez Garrido J."/>
        </authorList>
    </citation>
    <scope>NUCLEOTIDE SEQUENCE</scope>
</reference>
<evidence type="ECO:0000256" key="1">
    <source>
        <dbReference type="SAM" id="MobiDB-lite"/>
    </source>
</evidence>
<feature type="region of interest" description="Disordered" evidence="1">
    <location>
        <begin position="100"/>
        <end position="128"/>
    </location>
</feature>
<feature type="region of interest" description="Disordered" evidence="1">
    <location>
        <begin position="59"/>
        <end position="86"/>
    </location>
</feature>
<feature type="compositionally biased region" description="Basic residues" evidence="1">
    <location>
        <begin position="59"/>
        <end position="71"/>
    </location>
</feature>
<organism evidence="2 3">
    <name type="scientific">Pelobates cultripes</name>
    <name type="common">Western spadefoot toad</name>
    <dbReference type="NCBI Taxonomy" id="61616"/>
    <lineage>
        <taxon>Eukaryota</taxon>
        <taxon>Metazoa</taxon>
        <taxon>Chordata</taxon>
        <taxon>Craniata</taxon>
        <taxon>Vertebrata</taxon>
        <taxon>Euteleostomi</taxon>
        <taxon>Amphibia</taxon>
        <taxon>Batrachia</taxon>
        <taxon>Anura</taxon>
        <taxon>Pelobatoidea</taxon>
        <taxon>Pelobatidae</taxon>
        <taxon>Pelobates</taxon>
    </lineage>
</organism>
<proteinExistence type="predicted"/>
<accession>A0AAD1TPP8</accession>
<comment type="caution">
    <text evidence="2">The sequence shown here is derived from an EMBL/GenBank/DDBJ whole genome shotgun (WGS) entry which is preliminary data.</text>
</comment>
<feature type="non-terminal residue" evidence="2">
    <location>
        <position position="128"/>
    </location>
</feature>
<feature type="non-terminal residue" evidence="2">
    <location>
        <position position="1"/>
    </location>
</feature>
<gene>
    <name evidence="2" type="ORF">PECUL_23A028052</name>
</gene>
<dbReference type="AlphaFoldDB" id="A0AAD1TPP8"/>
<evidence type="ECO:0000313" key="3">
    <source>
        <dbReference type="Proteomes" id="UP001295444"/>
    </source>
</evidence>
<dbReference type="Proteomes" id="UP001295444">
    <property type="component" value="Unassembled WGS sequence"/>
</dbReference>
<name>A0AAD1TPP8_PELCU</name>
<sequence length="128" mass="14664">TTRHPLLSTSKQHHPMGERDRHHRPSRQSAIEELGALRKDAPLRAKQILPSCYTNTRLGIHRRWRRRRSRSTSHSSPQRDLASRQKAQVRYLTFQISALTQGRRAYAPSPRPTQPKDSLHAHPSIGAG</sequence>
<dbReference type="EMBL" id="CAKOES020000110">
    <property type="protein sequence ID" value="CAH2329945.1"/>
    <property type="molecule type" value="Genomic_DNA"/>
</dbReference>